<organism evidence="4">
    <name type="scientific">marine metagenome</name>
    <dbReference type="NCBI Taxonomy" id="408172"/>
    <lineage>
        <taxon>unclassified sequences</taxon>
        <taxon>metagenomes</taxon>
        <taxon>ecological metagenomes</taxon>
    </lineage>
</organism>
<reference evidence="4" key="1">
    <citation type="submission" date="2018-05" db="EMBL/GenBank/DDBJ databases">
        <authorList>
            <person name="Lanie J.A."/>
            <person name="Ng W.-L."/>
            <person name="Kazmierczak K.M."/>
            <person name="Andrzejewski T.M."/>
            <person name="Davidsen T.M."/>
            <person name="Wayne K.J."/>
            <person name="Tettelin H."/>
            <person name="Glass J.I."/>
            <person name="Rusch D."/>
            <person name="Podicherti R."/>
            <person name="Tsui H.-C.T."/>
            <person name="Winkler M.E."/>
        </authorList>
    </citation>
    <scope>NUCLEOTIDE SEQUENCE</scope>
</reference>
<dbReference type="CDD" id="cd02247">
    <property type="entry name" value="cupin_pirin_C"/>
    <property type="match status" value="1"/>
</dbReference>
<feature type="domain" description="Pirin C-terminal" evidence="3">
    <location>
        <begin position="90"/>
        <end position="192"/>
    </location>
</feature>
<gene>
    <name evidence="4" type="ORF">METZ01_LOCUS47443</name>
</gene>
<dbReference type="Pfam" id="PF02678">
    <property type="entry name" value="Pirin"/>
    <property type="match status" value="1"/>
</dbReference>
<evidence type="ECO:0000259" key="3">
    <source>
        <dbReference type="Pfam" id="PF05726"/>
    </source>
</evidence>
<name>A0A381RU24_9ZZZZ</name>
<protein>
    <recommendedName>
        <fullName evidence="5">Pirin C-terminal domain-containing protein</fullName>
    </recommendedName>
</protein>
<dbReference type="InterPro" id="IPR012093">
    <property type="entry name" value="Pirin"/>
</dbReference>
<dbReference type="InterPro" id="IPR003829">
    <property type="entry name" value="Pirin_N_dom"/>
</dbReference>
<accession>A0A381RU24</accession>
<feature type="non-terminal residue" evidence="4">
    <location>
        <position position="1"/>
    </location>
</feature>
<dbReference type="EMBL" id="UINC01002249">
    <property type="protein sequence ID" value="SUZ94589.1"/>
    <property type="molecule type" value="Genomic_DNA"/>
</dbReference>
<comment type="similarity">
    <text evidence="1">Belongs to the pirin family.</text>
</comment>
<dbReference type="PANTHER" id="PTHR13903:SF31">
    <property type="entry name" value="CUPIN-DOMAIN CONTAINING PROTEIN"/>
    <property type="match status" value="1"/>
</dbReference>
<evidence type="ECO:0008006" key="5">
    <source>
        <dbReference type="Google" id="ProtNLM"/>
    </source>
</evidence>
<evidence type="ECO:0000313" key="4">
    <source>
        <dbReference type="EMBL" id="SUZ94589.1"/>
    </source>
</evidence>
<dbReference type="SUPFAM" id="SSF51182">
    <property type="entry name" value="RmlC-like cupins"/>
    <property type="match status" value="1"/>
</dbReference>
<dbReference type="PANTHER" id="PTHR13903">
    <property type="entry name" value="PIRIN-RELATED"/>
    <property type="match status" value="1"/>
</dbReference>
<dbReference type="Gene3D" id="2.60.120.10">
    <property type="entry name" value="Jelly Rolls"/>
    <property type="match status" value="1"/>
</dbReference>
<dbReference type="Pfam" id="PF05726">
    <property type="entry name" value="Pirin_C"/>
    <property type="match status" value="1"/>
</dbReference>
<dbReference type="InterPro" id="IPR014710">
    <property type="entry name" value="RmlC-like_jellyroll"/>
</dbReference>
<dbReference type="InterPro" id="IPR011051">
    <property type="entry name" value="RmlC_Cupin_sf"/>
</dbReference>
<dbReference type="InterPro" id="IPR008778">
    <property type="entry name" value="Pirin_C_dom"/>
</dbReference>
<feature type="domain" description="Pirin N-terminal" evidence="2">
    <location>
        <begin position="1"/>
        <end position="35"/>
    </location>
</feature>
<proteinExistence type="inferred from homology"/>
<evidence type="ECO:0000256" key="1">
    <source>
        <dbReference type="ARBA" id="ARBA00008416"/>
    </source>
</evidence>
<dbReference type="PIRSF" id="PIRSF006232">
    <property type="entry name" value="Pirin"/>
    <property type="match status" value="1"/>
</dbReference>
<sequence>DVQWMTAGSGVVHSEMPSPEFFEKGGTMHGFQIWINLPSKRKMISPRYQDTPSERIPEVVLEDGKSKVRVIAGEFKGVKAVIETNTPILYLHALLEPGIELKHPVSIDDNIMAYLVSGKGEFGENEEAHAAVEGQLVLFAHDGDSISLRSPDDSSLELLLLGGTPINEPMVRYGPFVMNTKEEIFQAFRDFSK</sequence>
<dbReference type="AlphaFoldDB" id="A0A381RU24"/>
<evidence type="ECO:0000259" key="2">
    <source>
        <dbReference type="Pfam" id="PF02678"/>
    </source>
</evidence>